<dbReference type="EMBL" id="UHDS01000001">
    <property type="protein sequence ID" value="SUM55136.1"/>
    <property type="molecule type" value="Genomic_DNA"/>
</dbReference>
<evidence type="ECO:0000313" key="5">
    <source>
        <dbReference type="Proteomes" id="UP000240400"/>
    </source>
</evidence>
<dbReference type="Proteomes" id="UP000240400">
    <property type="component" value="Unassembled WGS sequence"/>
</dbReference>
<dbReference type="PROSITE" id="PS51186">
    <property type="entry name" value="GNAT"/>
    <property type="match status" value="1"/>
</dbReference>
<proteinExistence type="predicted"/>
<dbReference type="SUPFAM" id="SSF55729">
    <property type="entry name" value="Acyl-CoA N-acyltransferases (Nat)"/>
    <property type="match status" value="1"/>
</dbReference>
<dbReference type="Pfam" id="PF00583">
    <property type="entry name" value="Acetyltransf_1"/>
    <property type="match status" value="1"/>
</dbReference>
<feature type="domain" description="N-acetyltransferase" evidence="1">
    <location>
        <begin position="1"/>
        <end position="168"/>
    </location>
</feature>
<reference evidence="3" key="2">
    <citation type="submission" date="2018-03" db="EMBL/GenBank/DDBJ databases">
        <authorList>
            <person name="Keele B.F."/>
        </authorList>
    </citation>
    <scope>NUCLEOTIDE SEQUENCE</scope>
    <source>
        <strain evidence="3">SNUC 4337</strain>
    </source>
</reference>
<dbReference type="InterPro" id="IPR016181">
    <property type="entry name" value="Acyl_CoA_acyltransferase"/>
</dbReference>
<accession>A0A2T4SDS3</accession>
<dbReference type="GO" id="GO:0016747">
    <property type="term" value="F:acyltransferase activity, transferring groups other than amino-acyl groups"/>
    <property type="evidence" value="ECO:0007669"/>
    <property type="project" value="InterPro"/>
</dbReference>
<reference evidence="3 5" key="1">
    <citation type="journal article" date="2016" name="Front. Microbiol.">
        <title>Comprehensive Phylogenetic Analysis of Bovine Non-aureus Staphylococci Species Based on Whole-Genome Sequencing.</title>
        <authorList>
            <person name="Naushad S."/>
            <person name="Barkema H.W."/>
            <person name="Luby C."/>
            <person name="Condas L.A."/>
            <person name="Nobrega D.B."/>
            <person name="Carson D.A."/>
            <person name="De Buck J."/>
        </authorList>
    </citation>
    <scope>NUCLEOTIDE SEQUENCE [LARGE SCALE GENOMIC DNA]</scope>
    <source>
        <strain evidence="3 5">SNUC 4337</strain>
    </source>
</reference>
<reference evidence="2 7" key="4">
    <citation type="submission" date="2021-03" db="EMBL/GenBank/DDBJ databases">
        <title>Staphylococci and Mammaliicocci in bats.</title>
        <authorList>
            <person name="Fountain K."/>
        </authorList>
    </citation>
    <scope>NUCLEOTIDE SEQUENCE [LARGE SCALE GENOMIC DNA]</scope>
    <source>
        <strain evidence="2 7">18_1_E_SW</strain>
    </source>
</reference>
<sequence length="169" mass="19518">MIRLGTKADLPAILNIVNEAKAIMRQDGNHQWDEQYPLETHFEEDIKKKSLFVLEANSTIFAFIVVDQQQPEWYDELAWPIDRNSAYVIHRLAASSKLKGAATKLFNYAVNLALNNDIHVILTDTFALNKRAQGLFKKFDFTKVGEVNIDYPPFDKGEPFYAYYKNLEE</sequence>
<evidence type="ECO:0000313" key="3">
    <source>
        <dbReference type="EMBL" id="PTK60726.1"/>
    </source>
</evidence>
<dbReference type="InterPro" id="IPR000182">
    <property type="entry name" value="GNAT_dom"/>
</dbReference>
<reference evidence="4 6" key="3">
    <citation type="submission" date="2018-06" db="EMBL/GenBank/DDBJ databases">
        <authorList>
            <consortium name="Pathogen Informatics"/>
            <person name="Doyle S."/>
        </authorList>
    </citation>
    <scope>NUCLEOTIDE SEQUENCE [LARGE SCALE GENOMIC DNA]</scope>
    <source>
        <strain evidence="4 6">NCTC13834</strain>
    </source>
</reference>
<organism evidence="3 5">
    <name type="scientific">Staphylococcus nepalensis</name>
    <dbReference type="NCBI Taxonomy" id="214473"/>
    <lineage>
        <taxon>Bacteria</taxon>
        <taxon>Bacillati</taxon>
        <taxon>Bacillota</taxon>
        <taxon>Bacilli</taxon>
        <taxon>Bacillales</taxon>
        <taxon>Staphylococcaceae</taxon>
        <taxon>Staphylococcus</taxon>
    </lineage>
</organism>
<dbReference type="EMBL" id="JAFNLT010000001">
    <property type="protein sequence ID" value="MBO1225907.1"/>
    <property type="molecule type" value="Genomic_DNA"/>
</dbReference>
<dbReference type="Gene3D" id="3.40.630.30">
    <property type="match status" value="1"/>
</dbReference>
<evidence type="ECO:0000313" key="2">
    <source>
        <dbReference type="EMBL" id="MBO1225907.1"/>
    </source>
</evidence>
<dbReference type="EMBL" id="PZHR01000003">
    <property type="protein sequence ID" value="PTK60726.1"/>
    <property type="molecule type" value="Genomic_DNA"/>
</dbReference>
<dbReference type="RefSeq" id="WP_103372734.1">
    <property type="nucleotide sequence ID" value="NZ_BMCF01000002.1"/>
</dbReference>
<dbReference type="Proteomes" id="UP000664081">
    <property type="component" value="Unassembled WGS sequence"/>
</dbReference>
<gene>
    <name evidence="3" type="ORF">BUZ61_01205</name>
    <name evidence="2" type="ORF">J3T88_01040</name>
    <name evidence="4" type="ORF">NCTC13834_01495</name>
</gene>
<dbReference type="Proteomes" id="UP000254412">
    <property type="component" value="Unassembled WGS sequence"/>
</dbReference>
<evidence type="ECO:0000313" key="7">
    <source>
        <dbReference type="Proteomes" id="UP000664081"/>
    </source>
</evidence>
<evidence type="ECO:0000313" key="4">
    <source>
        <dbReference type="EMBL" id="SUM55136.1"/>
    </source>
</evidence>
<evidence type="ECO:0000259" key="1">
    <source>
        <dbReference type="PROSITE" id="PS51186"/>
    </source>
</evidence>
<dbReference type="AlphaFoldDB" id="A0A2T4SDS3"/>
<dbReference type="OrthoDB" id="9796381at2"/>
<name>A0A2T4SDS3_9STAP</name>
<keyword evidence="7" id="KW-1185">Reference proteome</keyword>
<evidence type="ECO:0000313" key="6">
    <source>
        <dbReference type="Proteomes" id="UP000254412"/>
    </source>
</evidence>
<keyword evidence="3" id="KW-0808">Transferase</keyword>
<protein>
    <submittedName>
        <fullName evidence="3 4">Acetyltransferase</fullName>
    </submittedName>
</protein>